<dbReference type="PROSITE" id="PS00687">
    <property type="entry name" value="ALDEHYDE_DEHYDR_GLU"/>
    <property type="match status" value="1"/>
</dbReference>
<reference evidence="9" key="1">
    <citation type="journal article" date="2017" name="bioRxiv">
        <title>Comparative analysis of the genomes of Stylophora pistillata and Acropora digitifera provides evidence for extensive differences between species of corals.</title>
        <authorList>
            <person name="Voolstra C.R."/>
            <person name="Li Y."/>
            <person name="Liew Y.J."/>
            <person name="Baumgarten S."/>
            <person name="Zoccola D."/>
            <person name="Flot J.-F."/>
            <person name="Tambutte S."/>
            <person name="Allemand D."/>
            <person name="Aranda M."/>
        </authorList>
    </citation>
    <scope>NUCLEOTIDE SEQUENCE [LARGE SCALE GENOMIC DNA]</scope>
</reference>
<gene>
    <name evidence="8" type="primary">Ttll12</name>
    <name evidence="8" type="ORF">AWC38_SpisGene21960</name>
</gene>
<dbReference type="InterPro" id="IPR016163">
    <property type="entry name" value="Ald_DH_C"/>
</dbReference>
<evidence type="ECO:0000256" key="2">
    <source>
        <dbReference type="ARBA" id="ARBA00023002"/>
    </source>
</evidence>
<dbReference type="Gene3D" id="3.40.605.10">
    <property type="entry name" value="Aldehyde Dehydrogenase, Chain A, domain 1"/>
    <property type="match status" value="2"/>
</dbReference>
<evidence type="ECO:0000313" key="9">
    <source>
        <dbReference type="Proteomes" id="UP000225706"/>
    </source>
</evidence>
<dbReference type="Pfam" id="PF00171">
    <property type="entry name" value="Aldedh"/>
    <property type="match status" value="1"/>
</dbReference>
<dbReference type="Pfam" id="PF25556">
    <property type="entry name" value="SET_TTL"/>
    <property type="match status" value="1"/>
</dbReference>
<evidence type="ECO:0000256" key="4">
    <source>
        <dbReference type="RuleBase" id="RU003345"/>
    </source>
</evidence>
<evidence type="ECO:0000259" key="6">
    <source>
        <dbReference type="Pfam" id="PF00171"/>
    </source>
</evidence>
<dbReference type="OrthoDB" id="310895at2759"/>
<dbReference type="Proteomes" id="UP000225706">
    <property type="component" value="Unassembled WGS sequence"/>
</dbReference>
<keyword evidence="8" id="KW-0436">Ligase</keyword>
<sequence length="1378" mass="155106">MCAQRKSQILGDLPNFKKEIEHKLTGKLPSSSPRSLKPRRLGETKFSPETIEMETHLATGDCGCVALQPNINGDVLSLPDEDTFRPPLSMDFRDERLKEIARENAETPKLNFAGQKSSLKVEDIVRSASKLEAEYLKRAKTPRPVHSRNCNQRSPFGNYSVFLAVAATKMADEDEEYLQFVALHRSQLEFVGIPCHFWKSIHTKLKNETYDAGIFFTMVKERDGILKVFVTREDGMKVSDPYCVFLIDHAWTYQVNYARAQLKTIPGLADRMGSLMAVTKDEESLQMSQEQLIEEILEKMWSFNQSYRLKVSYSNSHMYQKDAHDDDEHTPLWFVMDEFGSCIKHSDDPSFAIGILHYVPLGMAFSILWPLRDMDYGEEVTRDYVAPITEPLLRDCSLLPWFPDKLEDENWIKQLTAERAIDLVREELSAMQMKDWQGELYPSHKCTELTAVTPDSEKVYRVFTDVQQVTDFLTHPRFFLVDNKEEADILWIREHFKDFRSLQENGKFINQFPNENSLVCKDLLAAVCQNATPCGDGKEDDLLVRGPEWLPVTFNLNFELPLFLDHYIKRKKRGLDNHWICKPWNLARALDSHVTSNVNYILRLRETGPKVVCKYIENPILFHREDVGQVKFDIRYLVLISSAEPLVLYADKVFWLRFANQPFSMDSFDVYAKHFTVMNYRDSENLKQVHHHEFIPMFEKQYPDHRWADVEAKIFKMFREMFEAAVCDSPPKKLIHCSQSRAFYAVDLMLKWADDAKNHNMASVRTETIASSDVKSTGSAKLNKDPTIAQIFESLDYGPAPEGASSVDSWLEEHGKDFGHFVNGKWVKPEGRKVYETRNPSTGEKLASTMQGEQEDIDQAVGAAREAFKSWSKLPGHVRARYLYSIARHVQKHARLLAVLESMDNGKPIRETRDADVQIVARHLYHHAGWAQLMDTEMRDWKPVGVVAAIVPWNFPLMLLCWKVCPALAMGNTVVLKPATYTRLSALLFAEICAEAGLPPGVFNVVTGNGAFGSSLAAHPDVDKVAFTGSTEVGKVLRRLTAGSGKKLSLELGGKSPVVVFDSADLDSTVEGIVDAIWFNQGQVCSAGSRLIVQETCAKQLVDKIKERMTHLRLGHCLDKGIDMGAIVDPSQKKAIEAFVEEARKEGAEVYQSCASMPSNGSYYPPTLITNVQPVSKIVMEEVFGPVLTVLTFRTAKEGIALANNTNYGLGGSVWTENLSLALEVAMSIKAGSVWVNGHNLFDAAAGFGGYRESGFGRDGGKEGLYEYVYPSWQARPRPNVDDYDVKTFGSSVPAKVLNPNSNPIKLPDASSGKARIALPPSIDHTYKVYIGGAQKRPDGNYSRPVLDPKGQVIGQVGEGNRKDIRDAVEAAHKAAPG</sequence>
<dbReference type="Pfam" id="PF03133">
    <property type="entry name" value="TTL"/>
    <property type="match status" value="1"/>
</dbReference>
<dbReference type="PANTHER" id="PTHR46088:SF1">
    <property type="entry name" value="TUBULIN--TYROSINE LIGASE-LIKE PROTEIN 12"/>
    <property type="match status" value="1"/>
</dbReference>
<dbReference type="InterPro" id="IPR029510">
    <property type="entry name" value="Ald_DH_CS_GLU"/>
</dbReference>
<dbReference type="InterPro" id="IPR057954">
    <property type="entry name" value="SET_TTL12"/>
</dbReference>
<protein>
    <submittedName>
        <fullName evidence="8">Tubulin--tyrosine ligase-like protein 12</fullName>
    </submittedName>
</protein>
<dbReference type="PANTHER" id="PTHR46088">
    <property type="entry name" value="TUBULIN--TYROSINE LIGASE-LIKE PROTEIN 12"/>
    <property type="match status" value="1"/>
</dbReference>
<dbReference type="EMBL" id="LSMT01000869">
    <property type="protein sequence ID" value="PFX13932.1"/>
    <property type="molecule type" value="Genomic_DNA"/>
</dbReference>
<dbReference type="InterPro" id="IPR004344">
    <property type="entry name" value="TTL/TTLL_fam"/>
</dbReference>
<feature type="non-terminal residue" evidence="8">
    <location>
        <position position="1378"/>
    </location>
</feature>
<feature type="region of interest" description="Disordered" evidence="5">
    <location>
        <begin position="1338"/>
        <end position="1361"/>
    </location>
</feature>
<keyword evidence="2 4" id="KW-0560">Oxidoreductase</keyword>
<evidence type="ECO:0000259" key="7">
    <source>
        <dbReference type="Pfam" id="PF25556"/>
    </source>
</evidence>
<dbReference type="CDD" id="cd07111">
    <property type="entry name" value="ALDH_F16"/>
    <property type="match status" value="1"/>
</dbReference>
<dbReference type="Gene3D" id="3.30.470.20">
    <property type="entry name" value="ATP-grasp fold, B domain"/>
    <property type="match status" value="1"/>
</dbReference>
<evidence type="ECO:0000256" key="1">
    <source>
        <dbReference type="ARBA" id="ARBA00009986"/>
    </source>
</evidence>
<evidence type="ECO:0000256" key="5">
    <source>
        <dbReference type="SAM" id="MobiDB-lite"/>
    </source>
</evidence>
<dbReference type="GO" id="GO:0016620">
    <property type="term" value="F:oxidoreductase activity, acting on the aldehyde or oxo group of donors, NAD or NADP as acceptor"/>
    <property type="evidence" value="ECO:0007669"/>
    <property type="project" value="InterPro"/>
</dbReference>
<evidence type="ECO:0000313" key="8">
    <source>
        <dbReference type="EMBL" id="PFX13932.1"/>
    </source>
</evidence>
<keyword evidence="9" id="KW-1185">Reference proteome</keyword>
<comment type="similarity">
    <text evidence="1 4">Belongs to the aldehyde dehydrogenase family.</text>
</comment>
<feature type="active site" evidence="3">
    <location>
        <position position="1051"/>
    </location>
</feature>
<dbReference type="InterPro" id="IPR016162">
    <property type="entry name" value="Ald_DH_N"/>
</dbReference>
<dbReference type="GO" id="GO:0016874">
    <property type="term" value="F:ligase activity"/>
    <property type="evidence" value="ECO:0007669"/>
    <property type="project" value="UniProtKB-KW"/>
</dbReference>
<accession>A0A2B4RCE9</accession>
<dbReference type="SUPFAM" id="SSF53720">
    <property type="entry name" value="ALDH-like"/>
    <property type="match status" value="1"/>
</dbReference>
<dbReference type="InterPro" id="IPR027749">
    <property type="entry name" value="TTLL12"/>
</dbReference>
<dbReference type="FunFam" id="3.40.605.10:FF:000007">
    <property type="entry name" value="NAD/NADP-dependent betaine aldehyde dehydrogenase"/>
    <property type="match status" value="1"/>
</dbReference>
<dbReference type="PROSITE" id="PS51221">
    <property type="entry name" value="TTL"/>
    <property type="match status" value="1"/>
</dbReference>
<name>A0A2B4RCE9_STYPI</name>
<dbReference type="GO" id="GO:0005737">
    <property type="term" value="C:cytoplasm"/>
    <property type="evidence" value="ECO:0007669"/>
    <property type="project" value="TreeGrafter"/>
</dbReference>
<comment type="caution">
    <text evidence="8">The sequence shown here is derived from an EMBL/GenBank/DDBJ whole genome shotgun (WGS) entry which is preliminary data.</text>
</comment>
<dbReference type="STRING" id="50429.A0A2B4RCE9"/>
<proteinExistence type="inferred from homology"/>
<evidence type="ECO:0000256" key="3">
    <source>
        <dbReference type="PROSITE-ProRule" id="PRU10007"/>
    </source>
</evidence>
<organism evidence="8 9">
    <name type="scientific">Stylophora pistillata</name>
    <name type="common">Smooth cauliflower coral</name>
    <dbReference type="NCBI Taxonomy" id="50429"/>
    <lineage>
        <taxon>Eukaryota</taxon>
        <taxon>Metazoa</taxon>
        <taxon>Cnidaria</taxon>
        <taxon>Anthozoa</taxon>
        <taxon>Hexacorallia</taxon>
        <taxon>Scleractinia</taxon>
        <taxon>Astrocoeniina</taxon>
        <taxon>Pocilloporidae</taxon>
        <taxon>Stylophora</taxon>
    </lineage>
</organism>
<dbReference type="Gene3D" id="3.40.309.10">
    <property type="entry name" value="Aldehyde Dehydrogenase, Chain A, domain 2"/>
    <property type="match status" value="1"/>
</dbReference>
<dbReference type="InterPro" id="IPR015590">
    <property type="entry name" value="Aldehyde_DH_dom"/>
</dbReference>
<dbReference type="InterPro" id="IPR016161">
    <property type="entry name" value="Ald_DH/histidinol_DH"/>
</dbReference>
<feature type="domain" description="Aldehyde dehydrogenase" evidence="6">
    <location>
        <begin position="826"/>
        <end position="1270"/>
    </location>
</feature>
<dbReference type="FunFam" id="3.40.309.10:FF:000012">
    <property type="entry name" value="Betaine aldehyde dehydrogenase"/>
    <property type="match status" value="1"/>
</dbReference>
<feature type="domain" description="Tubulin--tyrosine ligase-like protein 12 SET-like" evidence="7">
    <location>
        <begin position="224"/>
        <end position="404"/>
    </location>
</feature>